<keyword evidence="4" id="KW-1185">Reference proteome</keyword>
<dbReference type="SMART" id="SM01205">
    <property type="entry name" value="FKS1_dom1"/>
    <property type="match status" value="1"/>
</dbReference>
<comment type="caution">
    <text evidence="3">The sequence shown here is derived from an EMBL/GenBank/DDBJ whole genome shotgun (WGS) entry which is preliminary data.</text>
</comment>
<feature type="chain" id="PRO_5045749983" evidence="1">
    <location>
        <begin position="19"/>
        <end position="566"/>
    </location>
</feature>
<dbReference type="EMBL" id="CAXAMM010043380">
    <property type="protein sequence ID" value="CAK9109805.1"/>
    <property type="molecule type" value="Genomic_DNA"/>
</dbReference>
<sequence length="566" mass="64203">MAVVQYISVLLALISVQAKLKLWPYSDGLEVDLQRLNQEELEGDECSSCMPLADSNEEDLLKVQRFNCERISKANTDFSRLAGLYGQAVDESWKTRISNAQKLCDQATNATDVLKQAELATCAWGVVLMRNRECCNIPGPPYCVSSAQSKWARASVLALAVFGSLLAAAVAKCCQGSFYSASLVRCEQPEQTSPSVSSTEPPTGDFGVYTAGEIDSLDQKLKEDLTRRWKGCTLVELVKSEPGDLSKEVVDTFAKFRWDFDFQEDSVKNQFEHFVSLWRSHCAAHADRRAADQGHLLERGLESLEEELLHGFLAWRDELEIKVRLRPGQSAVGALRKQKLENIVLYLLVWGEAGNLRFMPEMLYFITYILSVSTPPRIVHKGRSSAFLVDIVRPIYKVVFEEHHECVAVKSNKDAKKLREGFDTYLPADSANYDDWNELFMDADRLCTTLEWLQENDIDTYHQLKTVNWKQKLSGVKTHRELHSWWGVFAATHRLWFLHVLLYLLCMFIVSESLADDARGWKVYLAGNSTQTCLSCVGLLVPLHIFAWRMGSWFTTGSALRRHCNK</sequence>
<feature type="domain" description="1,3-beta-glucan synthase component FKS1-like" evidence="2">
    <location>
        <begin position="337"/>
        <end position="453"/>
    </location>
</feature>
<reference evidence="3 4" key="1">
    <citation type="submission" date="2024-02" db="EMBL/GenBank/DDBJ databases">
        <authorList>
            <person name="Chen Y."/>
            <person name="Shah S."/>
            <person name="Dougan E. K."/>
            <person name="Thang M."/>
            <person name="Chan C."/>
        </authorList>
    </citation>
    <scope>NUCLEOTIDE SEQUENCE [LARGE SCALE GENOMIC DNA]</scope>
</reference>
<dbReference type="PANTHER" id="PTHR12741:SF48">
    <property type="entry name" value="1,3-BETA-GLUCAN SYNTHASE COMPONENT FKS1-RELATED"/>
    <property type="match status" value="1"/>
</dbReference>
<dbReference type="Pfam" id="PF14288">
    <property type="entry name" value="FKS1_dom1"/>
    <property type="match status" value="1"/>
</dbReference>
<protein>
    <submittedName>
        <fullName evidence="3">3-beta-glucan synthase (Protein GLUCAN SYNTHASE-LIKE 2 (Protein LESS ADHERENT POLLEN 1</fullName>
    </submittedName>
</protein>
<evidence type="ECO:0000256" key="1">
    <source>
        <dbReference type="SAM" id="SignalP"/>
    </source>
</evidence>
<feature type="non-terminal residue" evidence="3">
    <location>
        <position position="566"/>
    </location>
</feature>
<name>A0ABP0SC41_9DINO</name>
<evidence type="ECO:0000259" key="2">
    <source>
        <dbReference type="SMART" id="SM01205"/>
    </source>
</evidence>
<dbReference type="Proteomes" id="UP001642464">
    <property type="component" value="Unassembled WGS sequence"/>
</dbReference>
<proteinExistence type="predicted"/>
<organism evidence="3 4">
    <name type="scientific">Durusdinium trenchii</name>
    <dbReference type="NCBI Taxonomy" id="1381693"/>
    <lineage>
        <taxon>Eukaryota</taxon>
        <taxon>Sar</taxon>
        <taxon>Alveolata</taxon>
        <taxon>Dinophyceae</taxon>
        <taxon>Suessiales</taxon>
        <taxon>Symbiodiniaceae</taxon>
        <taxon>Durusdinium</taxon>
    </lineage>
</organism>
<dbReference type="InterPro" id="IPR026899">
    <property type="entry name" value="FKS1-like_dom1"/>
</dbReference>
<feature type="signal peptide" evidence="1">
    <location>
        <begin position="1"/>
        <end position="18"/>
    </location>
</feature>
<evidence type="ECO:0000313" key="3">
    <source>
        <dbReference type="EMBL" id="CAK9109805.1"/>
    </source>
</evidence>
<gene>
    <name evidence="3" type="ORF">SCF082_LOCUS51017</name>
</gene>
<evidence type="ECO:0000313" key="4">
    <source>
        <dbReference type="Proteomes" id="UP001642464"/>
    </source>
</evidence>
<accession>A0ABP0SC41</accession>
<keyword evidence="1" id="KW-0732">Signal</keyword>
<dbReference type="PANTHER" id="PTHR12741">
    <property type="entry name" value="LYST-INTERACTING PROTEIN LIP5 DOPAMINE RESPONSIVE PROTEIN DRG-1"/>
    <property type="match status" value="1"/>
</dbReference>